<feature type="domain" description="Ig-like" evidence="10">
    <location>
        <begin position="586"/>
        <end position="619"/>
    </location>
</feature>
<dbReference type="InterPro" id="IPR003961">
    <property type="entry name" value="FN3_dom"/>
</dbReference>
<feature type="domain" description="Protein kinase" evidence="9">
    <location>
        <begin position="980"/>
        <end position="1218"/>
    </location>
</feature>
<dbReference type="InterPro" id="IPR003599">
    <property type="entry name" value="Ig_sub"/>
</dbReference>
<gene>
    <name evidence="12" type="ORF">WMY93_022384</name>
</gene>
<dbReference type="AlphaFoldDB" id="A0AAW0NH11"/>
<dbReference type="PROSITE" id="PS00107">
    <property type="entry name" value="PROTEIN_KINASE_ATP"/>
    <property type="match status" value="1"/>
</dbReference>
<reference evidence="13" key="1">
    <citation type="submission" date="2024-04" db="EMBL/GenBank/DDBJ databases">
        <title>Salinicola lusitanus LLJ914,a marine bacterium isolated from the Okinawa Trough.</title>
        <authorList>
            <person name="Li J."/>
        </authorList>
    </citation>
    <scope>NUCLEOTIDE SEQUENCE [LARGE SCALE GENOMIC DNA]</scope>
</reference>
<dbReference type="PROSITE" id="PS50853">
    <property type="entry name" value="FN3"/>
    <property type="match status" value="1"/>
</dbReference>
<evidence type="ECO:0000259" key="9">
    <source>
        <dbReference type="PROSITE" id="PS50011"/>
    </source>
</evidence>
<dbReference type="InterPro" id="IPR013783">
    <property type="entry name" value="Ig-like_fold"/>
</dbReference>
<dbReference type="PROSITE" id="PS50011">
    <property type="entry name" value="PROTEIN_KINASE_DOM"/>
    <property type="match status" value="1"/>
</dbReference>
<evidence type="ECO:0000256" key="3">
    <source>
        <dbReference type="ARBA" id="ARBA00022741"/>
    </source>
</evidence>
<evidence type="ECO:0000256" key="4">
    <source>
        <dbReference type="ARBA" id="ARBA00022840"/>
    </source>
</evidence>
<keyword evidence="3 7" id="KW-0547">Nucleotide-binding</keyword>
<evidence type="ECO:0000259" key="10">
    <source>
        <dbReference type="PROSITE" id="PS50835"/>
    </source>
</evidence>
<dbReference type="FunFam" id="2.60.40.10:FF:000497">
    <property type="entry name" value="Striated muscle preferentially expressed protein kinase"/>
    <property type="match status" value="1"/>
</dbReference>
<feature type="compositionally biased region" description="Basic and acidic residues" evidence="8">
    <location>
        <begin position="128"/>
        <end position="140"/>
    </location>
</feature>
<evidence type="ECO:0008006" key="14">
    <source>
        <dbReference type="Google" id="ProtNLM"/>
    </source>
</evidence>
<feature type="domain" description="Ig-like" evidence="10">
    <location>
        <begin position="340"/>
        <end position="425"/>
    </location>
</feature>
<evidence type="ECO:0000259" key="11">
    <source>
        <dbReference type="PROSITE" id="PS50853"/>
    </source>
</evidence>
<evidence type="ECO:0000313" key="12">
    <source>
        <dbReference type="EMBL" id="KAK7893232.1"/>
    </source>
</evidence>
<keyword evidence="13" id="KW-1185">Reference proteome</keyword>
<keyword evidence="4 7" id="KW-0067">ATP-binding</keyword>
<dbReference type="SMART" id="SM00408">
    <property type="entry name" value="IGc2"/>
    <property type="match status" value="4"/>
</dbReference>
<dbReference type="SUPFAM" id="SSF49265">
    <property type="entry name" value="Fibronectin type III"/>
    <property type="match status" value="1"/>
</dbReference>
<dbReference type="GO" id="GO:0004672">
    <property type="term" value="F:protein kinase activity"/>
    <property type="evidence" value="ECO:0007669"/>
    <property type="project" value="InterPro"/>
</dbReference>
<dbReference type="InterPro" id="IPR007110">
    <property type="entry name" value="Ig-like_dom"/>
</dbReference>
<dbReference type="InterPro" id="IPR008271">
    <property type="entry name" value="Ser/Thr_kinase_AS"/>
</dbReference>
<evidence type="ECO:0000256" key="2">
    <source>
        <dbReference type="ARBA" id="ARBA00022737"/>
    </source>
</evidence>
<evidence type="ECO:0000256" key="7">
    <source>
        <dbReference type="PROSITE-ProRule" id="PRU10141"/>
    </source>
</evidence>
<feature type="domain" description="Ig-like" evidence="10">
    <location>
        <begin position="460"/>
        <end position="548"/>
    </location>
</feature>
<dbReference type="PANTHER" id="PTHR47633">
    <property type="entry name" value="IMMUNOGLOBULIN"/>
    <property type="match status" value="1"/>
</dbReference>
<feature type="compositionally biased region" description="Polar residues" evidence="8">
    <location>
        <begin position="151"/>
        <end position="162"/>
    </location>
</feature>
<dbReference type="SMART" id="SM00409">
    <property type="entry name" value="IG"/>
    <property type="match status" value="5"/>
</dbReference>
<evidence type="ECO:0000256" key="5">
    <source>
        <dbReference type="ARBA" id="ARBA00023157"/>
    </source>
</evidence>
<dbReference type="InterPro" id="IPR036179">
    <property type="entry name" value="Ig-like_dom_sf"/>
</dbReference>
<dbReference type="PROSITE" id="PS00108">
    <property type="entry name" value="PROTEIN_KINASE_ST"/>
    <property type="match status" value="1"/>
</dbReference>
<proteinExistence type="inferred from homology"/>
<dbReference type="CDD" id="cd00063">
    <property type="entry name" value="FN3"/>
    <property type="match status" value="1"/>
</dbReference>
<dbReference type="SUPFAM" id="SSF56112">
    <property type="entry name" value="Protein kinase-like (PK-like)"/>
    <property type="match status" value="1"/>
</dbReference>
<dbReference type="InterPro" id="IPR000719">
    <property type="entry name" value="Prot_kinase_dom"/>
</dbReference>
<comment type="similarity">
    <text evidence="1">Belongs to the protein kinase superfamily. CAMK Ser/Thr protein kinase family.</text>
</comment>
<dbReference type="InterPro" id="IPR003598">
    <property type="entry name" value="Ig_sub2"/>
</dbReference>
<sequence>MRNSEREKGREKRERKRQETKEKRRQGGTEKEREEEREGEIRKNRERGGETEERRRRERRDRERKKNREAEREGVKERRKGKSKRENERKEERKKEGDREQREMERKLQLTSLSFPTVPRPSTGPGRAIREPCGEADIRSALEGPDIQAPRSLTSDYSSHQPLTKRRRAEGGARLAIPKIMLEDEPMETESRADRRRPGRGRRRGTAKSAEEGASSDDSYQSADDEPAQAAEATLSGNPPPAASSTRHGFSTTKELIVTMATRPISGAPNAQMSRVTQSKGPPALKRATLSTSYETAQMHHGSAGMGVGSDEEYLSPQEEPMEVTPSAAPVKRVHFKEPPHFQLAPSDVSVTEGNDVVISARVRGQPAPMVHWSKDRASITTAGRYSLSQTEDGAIELRITATQQSDAGVYVCKIINAHGSSRLSVKSKSTMPLLLNSVHEDDKELTSSASLTVSPSREPLFTRRLDVLEVMEGRTARFSCKVSGTPPPTVKWMHFESELEESENVRVLQEGGRHSLLLLHASSQSEGFYTAVAHNAHGRAECTAELYVQESRAALTSHMTKLEKMPSIPEEPECGEGEVERRTMPDFVRPLSDVEVIEGKEAVLSCTVSGLPYPTISWDVHSLVIRSACHAHGGVYKAVISNKVGKSACYAHLYVTDIVPEPPDGPPEIESITGKTISLSWRRPKRSDPALDSGTLLFVVQQQALGSIQWNVVASNLKETSYTITGLSKGVRYAFRVLSSTGKTLSKPSPSTDLVQLLDRGPYLRKAPVIVDKPDTVYAVENQPVNITIQLNHVHANVTWKRRGAVLAHRPGVCELSMPDDDQHMLRLPRVRTADLGQLVVTATNQHGSDLATLQLTLAVPPKFESIMEDVDVNVGETSRLAVEVEGKPDPDILWFKDDVLLAESSHFTFVYDDPEYSLVVLNAQPDHTGVYTCTAKNLGGSNSCKAQLTVITERREEPEPMEDQSSILRKMRRLTDYYEVHKEIGRGAFSYVKRVSQKKAKAQYAAKFICARGKRKAGALREMELLSELDHHNVLYFHDAFEKKNVVVIITDLYHDEMLDRMAKKTSVMEAEIRKSVQQILEGLRYLHEKSIAHLDIKPENVLFSSPSSDQIRLCDFGNALKLDTAEERYSKYGTPEYVAPEIINQTPVSAATDIWPVGVITYLCLTGVSPFAGENDRSTALNIRNYNVAFEESMFSDLCKEAKGFVIKLLVVDRL</sequence>
<evidence type="ECO:0000313" key="13">
    <source>
        <dbReference type="Proteomes" id="UP001460270"/>
    </source>
</evidence>
<protein>
    <recommendedName>
        <fullName evidence="14">Striated muscle preferentially expressed protein kinase</fullName>
    </recommendedName>
</protein>
<dbReference type="SUPFAM" id="SSF48726">
    <property type="entry name" value="Immunoglobulin"/>
    <property type="match status" value="5"/>
</dbReference>
<dbReference type="PANTHER" id="PTHR47633:SF3">
    <property type="entry name" value="STRIATED MUSCLE PREFERENTIALLY EXPRESSED PROTEIN KINASE"/>
    <property type="match status" value="1"/>
</dbReference>
<dbReference type="Gene3D" id="3.30.200.20">
    <property type="entry name" value="Phosphorylase Kinase, domain 1"/>
    <property type="match status" value="1"/>
</dbReference>
<dbReference type="Pfam" id="PF00041">
    <property type="entry name" value="fn3"/>
    <property type="match status" value="1"/>
</dbReference>
<dbReference type="SMART" id="SM00220">
    <property type="entry name" value="S_TKc"/>
    <property type="match status" value="1"/>
</dbReference>
<dbReference type="SMART" id="SM00060">
    <property type="entry name" value="FN3"/>
    <property type="match status" value="1"/>
</dbReference>
<feature type="compositionally biased region" description="Basic and acidic residues" evidence="8">
    <location>
        <begin position="84"/>
        <end position="108"/>
    </location>
</feature>
<dbReference type="InterPro" id="IPR036116">
    <property type="entry name" value="FN3_sf"/>
</dbReference>
<organism evidence="12 13">
    <name type="scientific">Mugilogobius chulae</name>
    <name type="common">yellowstripe goby</name>
    <dbReference type="NCBI Taxonomy" id="88201"/>
    <lineage>
        <taxon>Eukaryota</taxon>
        <taxon>Metazoa</taxon>
        <taxon>Chordata</taxon>
        <taxon>Craniata</taxon>
        <taxon>Vertebrata</taxon>
        <taxon>Euteleostomi</taxon>
        <taxon>Actinopterygii</taxon>
        <taxon>Neopterygii</taxon>
        <taxon>Teleostei</taxon>
        <taxon>Neoteleostei</taxon>
        <taxon>Acanthomorphata</taxon>
        <taxon>Gobiaria</taxon>
        <taxon>Gobiiformes</taxon>
        <taxon>Gobioidei</taxon>
        <taxon>Gobiidae</taxon>
        <taxon>Gobionellinae</taxon>
        <taxon>Mugilogobius</taxon>
    </lineage>
</organism>
<dbReference type="EMBL" id="JBBPFD010000016">
    <property type="protein sequence ID" value="KAK7893232.1"/>
    <property type="molecule type" value="Genomic_DNA"/>
</dbReference>
<comment type="caution">
    <text evidence="12">The sequence shown here is derived from an EMBL/GenBank/DDBJ whole genome shotgun (WGS) entry which is preliminary data.</text>
</comment>
<keyword evidence="5" id="KW-1015">Disulfide bond</keyword>
<feature type="binding site" evidence="7">
    <location>
        <position position="1009"/>
    </location>
    <ligand>
        <name>ATP</name>
        <dbReference type="ChEBI" id="CHEBI:30616"/>
    </ligand>
</feature>
<evidence type="ECO:0000256" key="1">
    <source>
        <dbReference type="ARBA" id="ARBA00006692"/>
    </source>
</evidence>
<evidence type="ECO:0000256" key="6">
    <source>
        <dbReference type="ARBA" id="ARBA00023319"/>
    </source>
</evidence>
<dbReference type="FunFam" id="2.60.40.10:FF:000032">
    <property type="entry name" value="palladin isoform X1"/>
    <property type="match status" value="1"/>
</dbReference>
<dbReference type="Gene3D" id="2.60.40.10">
    <property type="entry name" value="Immunoglobulins"/>
    <property type="match status" value="6"/>
</dbReference>
<dbReference type="GO" id="GO:0005524">
    <property type="term" value="F:ATP binding"/>
    <property type="evidence" value="ECO:0007669"/>
    <property type="project" value="UniProtKB-UniRule"/>
</dbReference>
<keyword evidence="2" id="KW-0677">Repeat</keyword>
<dbReference type="Gene3D" id="1.10.510.10">
    <property type="entry name" value="Transferase(Phosphotransferase) domain 1"/>
    <property type="match status" value="1"/>
</dbReference>
<dbReference type="InterPro" id="IPR011009">
    <property type="entry name" value="Kinase-like_dom_sf"/>
</dbReference>
<keyword evidence="6" id="KW-0393">Immunoglobulin domain</keyword>
<feature type="domain" description="Ig-like" evidence="10">
    <location>
        <begin position="863"/>
        <end position="951"/>
    </location>
</feature>
<dbReference type="InterPro" id="IPR017441">
    <property type="entry name" value="Protein_kinase_ATP_BS"/>
</dbReference>
<feature type="region of interest" description="Disordered" evidence="8">
    <location>
        <begin position="1"/>
        <end position="248"/>
    </location>
</feature>
<evidence type="ECO:0000256" key="8">
    <source>
        <dbReference type="SAM" id="MobiDB-lite"/>
    </source>
</evidence>
<feature type="compositionally biased region" description="Basic residues" evidence="8">
    <location>
        <begin position="194"/>
        <end position="206"/>
    </location>
</feature>
<dbReference type="Pfam" id="PF00069">
    <property type="entry name" value="Pkinase"/>
    <property type="match status" value="1"/>
</dbReference>
<dbReference type="FunFam" id="2.60.40.10:FF:000541">
    <property type="entry name" value="striated muscle preferentially expressed protein kinase"/>
    <property type="match status" value="1"/>
</dbReference>
<accession>A0AAW0NH11</accession>
<dbReference type="FunFam" id="2.60.40.10:FF:000080">
    <property type="entry name" value="Myosin light chain kinase, smooth muscle"/>
    <property type="match status" value="1"/>
</dbReference>
<dbReference type="Proteomes" id="UP001460270">
    <property type="component" value="Unassembled WGS sequence"/>
</dbReference>
<dbReference type="Pfam" id="PF07679">
    <property type="entry name" value="I-set"/>
    <property type="match status" value="4"/>
</dbReference>
<name>A0AAW0NH11_9GOBI</name>
<feature type="domain" description="Fibronectin type-III" evidence="11">
    <location>
        <begin position="664"/>
        <end position="761"/>
    </location>
</feature>
<dbReference type="InterPro" id="IPR013098">
    <property type="entry name" value="Ig_I-set"/>
</dbReference>
<dbReference type="PROSITE" id="PS50835">
    <property type="entry name" value="IG_LIKE"/>
    <property type="match status" value="4"/>
</dbReference>
<feature type="compositionally biased region" description="Basic and acidic residues" evidence="8">
    <location>
        <begin position="1"/>
        <end position="76"/>
    </location>
</feature>